<keyword evidence="5" id="KW-0238">DNA-binding</keyword>
<dbReference type="AlphaFoldDB" id="A0A8J2RFL1"/>
<keyword evidence="12" id="KW-1185">Reference proteome</keyword>
<accession>A0A8J2RFL1</accession>
<keyword evidence="8" id="KW-0539">Nucleus</keyword>
<dbReference type="EMBL" id="CAKKLH010000001">
    <property type="protein sequence ID" value="CAH0098109.1"/>
    <property type="molecule type" value="Genomic_DNA"/>
</dbReference>
<gene>
    <name evidence="11" type="ORF">DGAL_LOCUS156</name>
</gene>
<evidence type="ECO:0000313" key="12">
    <source>
        <dbReference type="Proteomes" id="UP000789390"/>
    </source>
</evidence>
<keyword evidence="2" id="KW-0863">Zinc-finger</keyword>
<dbReference type="GO" id="GO:0043565">
    <property type="term" value="F:sequence-specific DNA binding"/>
    <property type="evidence" value="ECO:0007669"/>
    <property type="project" value="InterPro"/>
</dbReference>
<feature type="region of interest" description="Disordered" evidence="9">
    <location>
        <begin position="220"/>
        <end position="253"/>
    </location>
</feature>
<dbReference type="InterPro" id="IPR013088">
    <property type="entry name" value="Znf_NHR/GATA"/>
</dbReference>
<name>A0A8J2RFL1_9CRUS</name>
<keyword evidence="3" id="KW-0862">Zinc</keyword>
<evidence type="ECO:0000256" key="8">
    <source>
        <dbReference type="ARBA" id="ARBA00023242"/>
    </source>
</evidence>
<dbReference type="PROSITE" id="PS51030">
    <property type="entry name" value="NUCLEAR_REC_DBD_2"/>
    <property type="match status" value="1"/>
</dbReference>
<proteinExistence type="predicted"/>
<evidence type="ECO:0000256" key="5">
    <source>
        <dbReference type="ARBA" id="ARBA00023125"/>
    </source>
</evidence>
<dbReference type="GO" id="GO:0003700">
    <property type="term" value="F:DNA-binding transcription factor activity"/>
    <property type="evidence" value="ECO:0007669"/>
    <property type="project" value="InterPro"/>
</dbReference>
<keyword evidence="4" id="KW-0805">Transcription regulation</keyword>
<dbReference type="Proteomes" id="UP000789390">
    <property type="component" value="Unassembled WGS sequence"/>
</dbReference>
<evidence type="ECO:0000256" key="1">
    <source>
        <dbReference type="ARBA" id="ARBA00022723"/>
    </source>
</evidence>
<protein>
    <recommendedName>
        <fullName evidence="10">Nuclear receptor domain-containing protein</fullName>
    </recommendedName>
</protein>
<dbReference type="PRINTS" id="PR00047">
    <property type="entry name" value="STROIDFINGER"/>
</dbReference>
<dbReference type="OrthoDB" id="5850793at2759"/>
<dbReference type="PROSITE" id="PS00031">
    <property type="entry name" value="NUCLEAR_REC_DBD_1"/>
    <property type="match status" value="1"/>
</dbReference>
<dbReference type="InterPro" id="IPR050200">
    <property type="entry name" value="Nuclear_hormone_rcpt_NR3"/>
</dbReference>
<dbReference type="InterPro" id="IPR001628">
    <property type="entry name" value="Znf_hrmn_rcpt"/>
</dbReference>
<dbReference type="SUPFAM" id="SSF57716">
    <property type="entry name" value="Glucocorticoid receptor-like (DNA-binding domain)"/>
    <property type="match status" value="1"/>
</dbReference>
<feature type="region of interest" description="Disordered" evidence="9">
    <location>
        <begin position="316"/>
        <end position="374"/>
    </location>
</feature>
<feature type="compositionally biased region" description="Low complexity" evidence="9">
    <location>
        <begin position="150"/>
        <end position="160"/>
    </location>
</feature>
<evidence type="ECO:0000256" key="4">
    <source>
        <dbReference type="ARBA" id="ARBA00023015"/>
    </source>
</evidence>
<feature type="region of interest" description="Disordered" evidence="9">
    <location>
        <begin position="272"/>
        <end position="298"/>
    </location>
</feature>
<dbReference type="Gene3D" id="3.30.50.10">
    <property type="entry name" value="Erythroid Transcription Factor GATA-1, subunit A"/>
    <property type="match status" value="1"/>
</dbReference>
<dbReference type="PANTHER" id="PTHR48092">
    <property type="entry name" value="KNIRPS-RELATED PROTEIN-RELATED"/>
    <property type="match status" value="1"/>
</dbReference>
<keyword evidence="7" id="KW-0675">Receptor</keyword>
<evidence type="ECO:0000256" key="3">
    <source>
        <dbReference type="ARBA" id="ARBA00022833"/>
    </source>
</evidence>
<comment type="caution">
    <text evidence="11">The sequence shown here is derived from an EMBL/GenBank/DDBJ whole genome shotgun (WGS) entry which is preliminary data.</text>
</comment>
<feature type="region of interest" description="Disordered" evidence="9">
    <location>
        <begin position="145"/>
        <end position="201"/>
    </location>
</feature>
<dbReference type="Pfam" id="PF00105">
    <property type="entry name" value="zf-C4"/>
    <property type="match status" value="1"/>
</dbReference>
<organism evidence="11 12">
    <name type="scientific">Daphnia galeata</name>
    <dbReference type="NCBI Taxonomy" id="27404"/>
    <lineage>
        <taxon>Eukaryota</taxon>
        <taxon>Metazoa</taxon>
        <taxon>Ecdysozoa</taxon>
        <taxon>Arthropoda</taxon>
        <taxon>Crustacea</taxon>
        <taxon>Branchiopoda</taxon>
        <taxon>Diplostraca</taxon>
        <taxon>Cladocera</taxon>
        <taxon>Anomopoda</taxon>
        <taxon>Daphniidae</taxon>
        <taxon>Daphnia</taxon>
    </lineage>
</organism>
<evidence type="ECO:0000256" key="2">
    <source>
        <dbReference type="ARBA" id="ARBA00022771"/>
    </source>
</evidence>
<feature type="compositionally biased region" description="Low complexity" evidence="9">
    <location>
        <begin position="172"/>
        <end position="189"/>
    </location>
</feature>
<feature type="compositionally biased region" description="Basic residues" evidence="9">
    <location>
        <begin position="224"/>
        <end position="236"/>
    </location>
</feature>
<dbReference type="SMART" id="SM00399">
    <property type="entry name" value="ZnF_C4"/>
    <property type="match status" value="1"/>
</dbReference>
<evidence type="ECO:0000313" key="11">
    <source>
        <dbReference type="EMBL" id="CAH0098109.1"/>
    </source>
</evidence>
<evidence type="ECO:0000259" key="10">
    <source>
        <dbReference type="PROSITE" id="PS51030"/>
    </source>
</evidence>
<feature type="domain" description="Nuclear receptor" evidence="10">
    <location>
        <begin position="24"/>
        <end position="100"/>
    </location>
</feature>
<reference evidence="11" key="1">
    <citation type="submission" date="2021-11" db="EMBL/GenBank/DDBJ databases">
        <authorList>
            <person name="Schell T."/>
        </authorList>
    </citation>
    <scope>NUCLEOTIDE SEQUENCE</scope>
    <source>
        <strain evidence="11">M5</strain>
    </source>
</reference>
<keyword evidence="6" id="KW-0804">Transcription</keyword>
<sequence>MPTFIAPLQPTAAPQKAQQPFRMNQKCKVCGEPAAGFHFGAFTCEGCKSFFGRTYSNVSAIGECKNGGQCVINKKNRTSCKACRLRKCLLVGMSKSGSRYGRRSNWFKIHCLLQEQTGLDAPLGSSGLGGGSGNHSDLSMFKHHHAMATSSSSPDGCSNSDMAVDKEKSGHNNNNNNNNNMSSSSSVVSGRSDSPMEDNDDCAASKENLRMLLTGSPSESFNIFHHHHHHNHKRKSSSTSPSRGGGLLAIAGMPFGHHHHSTVSSPLAVVDPVRTSSPKLPGESSASGGSGGRRSLVHPSSHHLYPLIARHHAALHPYHRSPPPNELRRSRSPTASIPSPVDSDVPEQDGPIDLSCKASSSSSSSSPFGQQSMCHIRAEILTELDDDEEHHHLMTSETGTPLDLTTKG</sequence>
<evidence type="ECO:0000256" key="6">
    <source>
        <dbReference type="ARBA" id="ARBA00023163"/>
    </source>
</evidence>
<evidence type="ECO:0000256" key="9">
    <source>
        <dbReference type="SAM" id="MobiDB-lite"/>
    </source>
</evidence>
<keyword evidence="1" id="KW-0479">Metal-binding</keyword>
<dbReference type="GO" id="GO:0008270">
    <property type="term" value="F:zinc ion binding"/>
    <property type="evidence" value="ECO:0007669"/>
    <property type="project" value="UniProtKB-KW"/>
</dbReference>
<evidence type="ECO:0000256" key="7">
    <source>
        <dbReference type="ARBA" id="ARBA00023170"/>
    </source>
</evidence>